<accession>A0A6N2YH97</accession>
<feature type="signal peptide" evidence="1">
    <location>
        <begin position="1"/>
        <end position="24"/>
    </location>
</feature>
<evidence type="ECO:0000256" key="1">
    <source>
        <dbReference type="SAM" id="SignalP"/>
    </source>
</evidence>
<evidence type="ECO:0000313" key="2">
    <source>
        <dbReference type="EMBL" id="VYT66264.1"/>
    </source>
</evidence>
<keyword evidence="1" id="KW-0732">Signal</keyword>
<reference evidence="2" key="1">
    <citation type="submission" date="2019-11" db="EMBL/GenBank/DDBJ databases">
        <authorList>
            <person name="Feng L."/>
        </authorList>
    </citation>
    <scope>NUCLEOTIDE SEQUENCE</scope>
    <source>
        <strain evidence="2">CTertiumLFYP3</strain>
    </source>
</reference>
<evidence type="ECO:0008006" key="3">
    <source>
        <dbReference type="Google" id="ProtNLM"/>
    </source>
</evidence>
<dbReference type="EMBL" id="CACRTO010000005">
    <property type="protein sequence ID" value="VYT66264.1"/>
    <property type="molecule type" value="Genomic_DNA"/>
</dbReference>
<dbReference type="AlphaFoldDB" id="A0A6N2YH97"/>
<dbReference type="Pfam" id="PF14270">
    <property type="entry name" value="DUF4358"/>
    <property type="match status" value="1"/>
</dbReference>
<name>A0A6N2YH97_9CLOT</name>
<dbReference type="PROSITE" id="PS51257">
    <property type="entry name" value="PROKAR_LIPOPROTEIN"/>
    <property type="match status" value="1"/>
</dbReference>
<gene>
    <name evidence="2" type="ORF">CTLFYP3_00376</name>
</gene>
<organism evidence="2">
    <name type="scientific">Clostridium tertium</name>
    <dbReference type="NCBI Taxonomy" id="1559"/>
    <lineage>
        <taxon>Bacteria</taxon>
        <taxon>Bacillati</taxon>
        <taxon>Bacillota</taxon>
        <taxon>Clostridia</taxon>
        <taxon>Eubacteriales</taxon>
        <taxon>Clostridiaceae</taxon>
        <taxon>Clostridium</taxon>
    </lineage>
</organism>
<feature type="chain" id="PRO_5026962313" description="DUF4358 domain-containing protein" evidence="1">
    <location>
        <begin position="25"/>
        <end position="157"/>
    </location>
</feature>
<proteinExistence type="predicted"/>
<dbReference type="InterPro" id="IPR025648">
    <property type="entry name" value="DUF4358"/>
</dbReference>
<dbReference type="RefSeq" id="WP_156624429.1">
    <property type="nucleotide sequence ID" value="NZ_CACRTO010000005.1"/>
</dbReference>
<sequence length="157" mass="17113">MKKLLKCLSLALVCASFVACGNKASDSAELKDGLTAKDVVQKVEEKAPMQMPMELDEQLVKDIAKINLDNVDDYAITKAAIINSADVAAIVKAKDGKVEEVKANLQEMLDNEKNNAYLPDQKEKVENAILKEKGNYVILLINADVKAAEAAVDECFK</sequence>
<protein>
    <recommendedName>
        <fullName evidence="3">DUF4358 domain-containing protein</fullName>
    </recommendedName>
</protein>